<dbReference type="PANTHER" id="PTHR30154:SF34">
    <property type="entry name" value="TRANSCRIPTIONAL REGULATOR AZLB"/>
    <property type="match status" value="1"/>
</dbReference>
<dbReference type="GO" id="GO:0006355">
    <property type="term" value="P:regulation of DNA-templated transcription"/>
    <property type="evidence" value="ECO:0007669"/>
    <property type="project" value="UniProtKB-ARBA"/>
</dbReference>
<dbReference type="InterPro" id="IPR019887">
    <property type="entry name" value="Tscrpt_reg_AsnC/Lrp_C"/>
</dbReference>
<dbReference type="EMBL" id="AP012557">
    <property type="protein sequence ID" value="BAN09743.1"/>
    <property type="molecule type" value="Genomic_DNA"/>
</dbReference>
<dbReference type="PROSITE" id="PS50956">
    <property type="entry name" value="HTH_ASNC_2"/>
    <property type="match status" value="1"/>
</dbReference>
<dbReference type="InterPro" id="IPR019888">
    <property type="entry name" value="Tscrpt_reg_AsnC-like"/>
</dbReference>
<proteinExistence type="predicted"/>
<dbReference type="PANTHER" id="PTHR30154">
    <property type="entry name" value="LEUCINE-RESPONSIVE REGULATORY PROTEIN"/>
    <property type="match status" value="1"/>
</dbReference>
<reference evidence="4" key="2">
    <citation type="journal article" date="2013" name="Microbes Environ.">
        <title>Commonalities and Differences among Symbiosis Islands of Three Mesorhizobium loti Strains.</title>
        <authorList>
            <person name="Kasai-Maita H."/>
            <person name="Hirakawa H."/>
            <person name="Nakamura Y."/>
            <person name="Kaneko T."/>
            <person name="Miki K."/>
            <person name="Maruya J."/>
            <person name="Okazaki S."/>
            <person name="Tabata S."/>
            <person name="Saeki K."/>
            <person name="Sato S."/>
        </authorList>
    </citation>
    <scope>NUCLEOTIDE SEQUENCE</scope>
    <source>
        <strain evidence="4">NZP2037</strain>
    </source>
</reference>
<dbReference type="GO" id="GO:0043200">
    <property type="term" value="P:response to amino acid"/>
    <property type="evidence" value="ECO:0007669"/>
    <property type="project" value="TreeGrafter"/>
</dbReference>
<keyword evidence="2" id="KW-0238">DNA-binding</keyword>
<protein>
    <submittedName>
        <fullName evidence="4">Probable AsnC family transcriptional regulator</fullName>
    </submittedName>
</protein>
<evidence type="ECO:0000313" key="4">
    <source>
        <dbReference type="EMBL" id="BAN09743.1"/>
    </source>
</evidence>
<dbReference type="GO" id="GO:0005829">
    <property type="term" value="C:cytosol"/>
    <property type="evidence" value="ECO:0007669"/>
    <property type="project" value="TreeGrafter"/>
</dbReference>
<dbReference type="AlphaFoldDB" id="M5ALP4"/>
<dbReference type="InterPro" id="IPR011991">
    <property type="entry name" value="ArsR-like_HTH"/>
</dbReference>
<organism evidence="4">
    <name type="scientific">Rhizobium loti</name>
    <name type="common">Mesorhizobium loti</name>
    <dbReference type="NCBI Taxonomy" id="381"/>
    <lineage>
        <taxon>Bacteria</taxon>
        <taxon>Pseudomonadati</taxon>
        <taxon>Pseudomonadota</taxon>
        <taxon>Alphaproteobacteria</taxon>
        <taxon>Hyphomicrobiales</taxon>
        <taxon>Phyllobacteriaceae</taxon>
        <taxon>Mesorhizobium</taxon>
    </lineage>
</organism>
<sequence length="155" mass="17658">MDLDRIDRKILNVVQRNNRLTTEELGELAGLSATACQRRLKRLRDAGVIEADVAIVSPEAVGRPLLLLVSITLERDRADIIDRFKQAIRRTPEIMNAYYVTGEADFIITVSAQDMAEYEAFTRRFFYEHLEVKGFKTIVVMDRIKASFALPIAEV</sequence>
<dbReference type="PRINTS" id="PR00033">
    <property type="entry name" value="HTHASNC"/>
</dbReference>
<dbReference type="Pfam" id="PF01037">
    <property type="entry name" value="AsnC_trans_reg"/>
    <property type="match status" value="1"/>
</dbReference>
<dbReference type="SUPFAM" id="SSF54909">
    <property type="entry name" value="Dimeric alpha+beta barrel"/>
    <property type="match status" value="1"/>
</dbReference>
<accession>M5ALP4</accession>
<keyword evidence="3" id="KW-0804">Transcription</keyword>
<dbReference type="InterPro" id="IPR011008">
    <property type="entry name" value="Dimeric_a/b-barrel"/>
</dbReference>
<dbReference type="SMART" id="SM00344">
    <property type="entry name" value="HTH_ASNC"/>
    <property type="match status" value="1"/>
</dbReference>
<dbReference type="OrthoDB" id="7856348at2"/>
<dbReference type="GO" id="GO:0043565">
    <property type="term" value="F:sequence-specific DNA binding"/>
    <property type="evidence" value="ECO:0007669"/>
    <property type="project" value="InterPro"/>
</dbReference>
<evidence type="ECO:0000256" key="3">
    <source>
        <dbReference type="ARBA" id="ARBA00023163"/>
    </source>
</evidence>
<keyword evidence="1" id="KW-0805">Transcription regulation</keyword>
<dbReference type="InterPro" id="IPR036388">
    <property type="entry name" value="WH-like_DNA-bd_sf"/>
</dbReference>
<dbReference type="CDD" id="cd00090">
    <property type="entry name" value="HTH_ARSR"/>
    <property type="match status" value="1"/>
</dbReference>
<reference evidence="4" key="1">
    <citation type="submission" date="2012-10" db="EMBL/GenBank/DDBJ databases">
        <authorList>
            <person name="Maita H."/>
            <person name="Sato S."/>
        </authorList>
    </citation>
    <scope>NUCLEOTIDE SEQUENCE</scope>
    <source>
        <strain evidence="4">NZP2037</strain>
    </source>
</reference>
<dbReference type="Pfam" id="PF13412">
    <property type="entry name" value="HTH_24"/>
    <property type="match status" value="1"/>
</dbReference>
<name>M5ALP4_RHILI</name>
<dbReference type="SUPFAM" id="SSF46785">
    <property type="entry name" value="Winged helix' DNA-binding domain"/>
    <property type="match status" value="1"/>
</dbReference>
<dbReference type="Gene3D" id="1.10.10.10">
    <property type="entry name" value="Winged helix-like DNA-binding domain superfamily/Winged helix DNA-binding domain"/>
    <property type="match status" value="1"/>
</dbReference>
<dbReference type="InterPro" id="IPR000485">
    <property type="entry name" value="AsnC-type_HTH_dom"/>
</dbReference>
<dbReference type="InterPro" id="IPR036390">
    <property type="entry name" value="WH_DNA-bd_sf"/>
</dbReference>
<evidence type="ECO:0000256" key="2">
    <source>
        <dbReference type="ARBA" id="ARBA00023125"/>
    </source>
</evidence>
<evidence type="ECO:0000256" key="1">
    <source>
        <dbReference type="ARBA" id="ARBA00023015"/>
    </source>
</evidence>
<dbReference type="Gene3D" id="3.30.70.920">
    <property type="match status" value="1"/>
</dbReference>
<dbReference type="RefSeq" id="WP_019863399.1">
    <property type="nucleotide sequence ID" value="NZ_LZTH01000019.1"/>
</dbReference>